<dbReference type="PANTHER" id="PTHR13633">
    <property type="entry name" value="MITOCHONDRIAL TRANSCRIPTION RESCUE FACTOR 1"/>
    <property type="match status" value="1"/>
</dbReference>
<gene>
    <name evidence="3" type="ORF">ANCCAN_03147</name>
</gene>
<evidence type="ECO:0000259" key="2">
    <source>
        <dbReference type="SMART" id="SM00363"/>
    </source>
</evidence>
<dbReference type="EMBL" id="JOJR01000020">
    <property type="protein sequence ID" value="RCN50761.1"/>
    <property type="molecule type" value="Genomic_DNA"/>
</dbReference>
<dbReference type="PANTHER" id="PTHR13633:SF3">
    <property type="entry name" value="MITOCHONDRIAL TRANSCRIPTION RESCUE FACTOR 1"/>
    <property type="match status" value="1"/>
</dbReference>
<dbReference type="SUPFAM" id="SSF55174">
    <property type="entry name" value="Alpha-L RNA-binding motif"/>
    <property type="match status" value="1"/>
</dbReference>
<dbReference type="PROSITE" id="PS50889">
    <property type="entry name" value="S4"/>
    <property type="match status" value="1"/>
</dbReference>
<dbReference type="GO" id="GO:0003723">
    <property type="term" value="F:RNA binding"/>
    <property type="evidence" value="ECO:0007669"/>
    <property type="project" value="UniProtKB-KW"/>
</dbReference>
<evidence type="ECO:0000313" key="4">
    <source>
        <dbReference type="Proteomes" id="UP000252519"/>
    </source>
</evidence>
<keyword evidence="4" id="KW-1185">Reference proteome</keyword>
<dbReference type="STRING" id="29170.A0A368H2C5"/>
<dbReference type="AlphaFoldDB" id="A0A368H2C5"/>
<dbReference type="Pfam" id="PF21208">
    <property type="entry name" value="euk_SelB_III"/>
    <property type="match status" value="1"/>
</dbReference>
<dbReference type="GO" id="GO:0005739">
    <property type="term" value="C:mitochondrion"/>
    <property type="evidence" value="ECO:0007669"/>
    <property type="project" value="TreeGrafter"/>
</dbReference>
<dbReference type="SMART" id="SM00363">
    <property type="entry name" value="S4"/>
    <property type="match status" value="1"/>
</dbReference>
<dbReference type="Gene3D" id="3.10.290.10">
    <property type="entry name" value="RNA-binding S4 domain"/>
    <property type="match status" value="1"/>
</dbReference>
<organism evidence="3 4">
    <name type="scientific">Ancylostoma caninum</name>
    <name type="common">Dog hookworm</name>
    <dbReference type="NCBI Taxonomy" id="29170"/>
    <lineage>
        <taxon>Eukaryota</taxon>
        <taxon>Metazoa</taxon>
        <taxon>Ecdysozoa</taxon>
        <taxon>Nematoda</taxon>
        <taxon>Chromadorea</taxon>
        <taxon>Rhabditida</taxon>
        <taxon>Rhabditina</taxon>
        <taxon>Rhabditomorpha</taxon>
        <taxon>Strongyloidea</taxon>
        <taxon>Ancylostomatidae</taxon>
        <taxon>Ancylostomatinae</taxon>
        <taxon>Ancylostoma</taxon>
    </lineage>
</organism>
<dbReference type="OrthoDB" id="2067at2759"/>
<dbReference type="InterPro" id="IPR049394">
    <property type="entry name" value="eEFSec_C"/>
</dbReference>
<reference evidence="3 4" key="1">
    <citation type="submission" date="2014-10" db="EMBL/GenBank/DDBJ databases">
        <title>Draft genome of the hookworm Ancylostoma caninum.</title>
        <authorList>
            <person name="Mitreva M."/>
        </authorList>
    </citation>
    <scope>NUCLEOTIDE SEQUENCE [LARGE SCALE GENOMIC DNA]</scope>
    <source>
        <strain evidence="3 4">Baltimore</strain>
    </source>
</reference>
<dbReference type="Gene3D" id="2.40.30.10">
    <property type="entry name" value="Translation factors"/>
    <property type="match status" value="2"/>
</dbReference>
<dbReference type="InterPro" id="IPR002942">
    <property type="entry name" value="S4_RNA-bd"/>
</dbReference>
<proteinExistence type="predicted"/>
<evidence type="ECO:0000313" key="3">
    <source>
        <dbReference type="EMBL" id="RCN50761.1"/>
    </source>
</evidence>
<dbReference type="InterPro" id="IPR036986">
    <property type="entry name" value="S4_RNA-bd_sf"/>
</dbReference>
<dbReference type="Pfam" id="PF21131">
    <property type="entry name" value="eEFSec_4th"/>
    <property type="match status" value="1"/>
</dbReference>
<keyword evidence="1" id="KW-0694">RNA-binding</keyword>
<feature type="domain" description="RNA-binding S4" evidence="2">
    <location>
        <begin position="344"/>
        <end position="408"/>
    </location>
</feature>
<dbReference type="Pfam" id="PF01479">
    <property type="entry name" value="S4"/>
    <property type="match status" value="1"/>
</dbReference>
<dbReference type="CDD" id="cd00165">
    <property type="entry name" value="S4"/>
    <property type="match status" value="1"/>
</dbReference>
<sequence length="438" mass="49215">MTGTVIDGSVRLNQEIEIPFLKERRKVKGLESWKRPVKEWESEEFLNSQVSAGERAAILVQQLNADSISRTMSKVCSPGALTEMDSCIASVVEISFYRGAVSSGMKVHVSTGFETVMADCQFLRVDGDEYEQLTTLEKPCVCWLTFERPVYTRSSSFYIAAKLDHQGRGCRFLFYGQLGEPLKELKLRRFVRKERVGKAERVENARSIVCNSLFKKETKMSIFEGMPVKLSTGEVGRIASAFGKGGKARVEFSTPLANSTVELISSGGEVEVCLYMKKYIGEKELKGYLPTMSIGVISRLAIPRCANATVSRTFRVSTQVLSQELSDDGLPKDYKLKTLKAGSRRLDTFVNRASGKSSSQVEKLILGGKVRVNEDVHTKKSYNVQKEDTIDVWIGPCSENKQLADVERFEIVDYEVTEKGYDIQIKSWKKFLVDNWRG</sequence>
<evidence type="ECO:0000256" key="1">
    <source>
        <dbReference type="PROSITE-ProRule" id="PRU00182"/>
    </source>
</evidence>
<dbReference type="CDD" id="cd04094">
    <property type="entry name" value="eSelB_III"/>
    <property type="match status" value="1"/>
</dbReference>
<accession>A0A368H2C5</accession>
<dbReference type="GO" id="GO:1903108">
    <property type="term" value="P:regulation of mitochondrial transcription"/>
    <property type="evidence" value="ECO:0007669"/>
    <property type="project" value="TreeGrafter"/>
</dbReference>
<dbReference type="Proteomes" id="UP000252519">
    <property type="component" value="Unassembled WGS sequence"/>
</dbReference>
<dbReference type="InterPro" id="IPR049393">
    <property type="entry name" value="eEFSec_III"/>
</dbReference>
<comment type="caution">
    <text evidence="3">The sequence shown here is derived from an EMBL/GenBank/DDBJ whole genome shotgun (WGS) entry which is preliminary data.</text>
</comment>
<name>A0A368H2C5_ANCCA</name>
<protein>
    <submittedName>
        <fullName evidence="3">S4 domain protein</fullName>
    </submittedName>
</protein>